<dbReference type="Gene3D" id="3.40.50.1820">
    <property type="entry name" value="alpha/beta hydrolase"/>
    <property type="match status" value="1"/>
</dbReference>
<evidence type="ECO:0000313" key="4">
    <source>
        <dbReference type="Proteomes" id="UP001060275"/>
    </source>
</evidence>
<dbReference type="Pfam" id="PF00561">
    <property type="entry name" value="Abhydrolase_1"/>
    <property type="match status" value="1"/>
</dbReference>
<dbReference type="Gene3D" id="3.10.450.50">
    <property type="match status" value="2"/>
</dbReference>
<dbReference type="EMBL" id="JAMWDU010000001">
    <property type="protein sequence ID" value="MCP8885570.1"/>
    <property type="molecule type" value="Genomic_DNA"/>
</dbReference>
<accession>A0A9Q4AKX0</accession>
<dbReference type="InterPro" id="IPR032710">
    <property type="entry name" value="NTF2-like_dom_sf"/>
</dbReference>
<protein>
    <submittedName>
        <fullName evidence="3">Alpha/beta fold hydrolase</fullName>
    </submittedName>
</protein>
<sequence>MNQAAPISEAVSQPTGDLPLLLLPGTVCDERLFAPILKQLAVSAQVVSMTGATTTRELAAHILASAPKQFSLLGFSLGGIVALEIIAQAPERVARLALVDTTPRPDPEANAEKRRSAVAKARSAGMASYIADAWGNLVAPVNKNNAALRTLITAMANDAGAEVLSSQSEVAIHRADSRPRLGNISIPTLILAGSNEQVCPLEAHREMADAIAGARFFTIPDAGHFAPLENPAAVARHIRDWLDWTDIDQATPADHQGAIMSDTETNPKAKGGSPSLRNEESVLQVERNDYPDLAPTNRKRSQALEGFDDIYTDIVDYIIRCTHKIWDERDIGLIYTHYTHNCVLYGTTGTIYNREDVVRDTIQRLVSFPERRGMGTQVIWNGNDQDGFYTSHLVTGSGRHTQYGHLGQPTFKPFVSRTIADCMIHRNMIYREWVVADQMAIIKQLGLDPNHFAMRTAQQKFDAGLTSLDIGENRRFVGQTRPVEKADTSLAHNDVEAQTIEMLHEVFTKRMFGRIAQDYAPNAQYHGPLMKELYGHAAIIHQHLGLIGSLPDASYEVQHVASNECVEGGTKVAVRWIMEGHHLGYGILNELGDPTGKRVQVMGMSHYHWKDGKIVDEWNVYDELSLLVQVKLGQLAEAA</sequence>
<dbReference type="SUPFAM" id="SSF53474">
    <property type="entry name" value="alpha/beta-Hydrolases"/>
    <property type="match status" value="1"/>
</dbReference>
<gene>
    <name evidence="3" type="ORF">NF348_00430</name>
</gene>
<proteinExistence type="predicted"/>
<dbReference type="InterPro" id="IPR029058">
    <property type="entry name" value="AB_hydrolase_fold"/>
</dbReference>
<dbReference type="PRINTS" id="PR00111">
    <property type="entry name" value="ABHYDROLASE"/>
</dbReference>
<evidence type="ECO:0000313" key="3">
    <source>
        <dbReference type="EMBL" id="MCP8885570.1"/>
    </source>
</evidence>
<name>A0A9Q4AKX0_9HYPH</name>
<dbReference type="InterPro" id="IPR009959">
    <property type="entry name" value="Cyclase_SnoaL-like"/>
</dbReference>
<dbReference type="PANTHER" id="PTHR43194">
    <property type="entry name" value="HYDROLASE ALPHA/BETA FOLD FAMILY"/>
    <property type="match status" value="1"/>
</dbReference>
<dbReference type="InterPro" id="IPR000073">
    <property type="entry name" value="AB_hydrolase_1"/>
</dbReference>
<dbReference type="RefSeq" id="WP_254673210.1">
    <property type="nucleotide sequence ID" value="NZ_JAMWDU010000001.1"/>
</dbReference>
<organism evidence="3 4">
    <name type="scientific">Devosia ureilytica</name>
    <dbReference type="NCBI Taxonomy" id="2952754"/>
    <lineage>
        <taxon>Bacteria</taxon>
        <taxon>Pseudomonadati</taxon>
        <taxon>Pseudomonadota</taxon>
        <taxon>Alphaproteobacteria</taxon>
        <taxon>Hyphomicrobiales</taxon>
        <taxon>Devosiaceae</taxon>
        <taxon>Devosia</taxon>
    </lineage>
</organism>
<evidence type="ECO:0000256" key="1">
    <source>
        <dbReference type="SAM" id="MobiDB-lite"/>
    </source>
</evidence>
<dbReference type="PANTHER" id="PTHR43194:SF5">
    <property type="entry name" value="PIMELOYL-[ACYL-CARRIER PROTEIN] METHYL ESTER ESTERASE"/>
    <property type="match status" value="1"/>
</dbReference>
<dbReference type="Proteomes" id="UP001060275">
    <property type="component" value="Unassembled WGS sequence"/>
</dbReference>
<keyword evidence="3" id="KW-0378">Hydrolase</keyword>
<evidence type="ECO:0000259" key="2">
    <source>
        <dbReference type="Pfam" id="PF00561"/>
    </source>
</evidence>
<dbReference type="Pfam" id="PF07366">
    <property type="entry name" value="SnoaL"/>
    <property type="match status" value="1"/>
</dbReference>
<feature type="domain" description="AB hydrolase-1" evidence="2">
    <location>
        <begin position="67"/>
        <end position="231"/>
    </location>
</feature>
<dbReference type="AlphaFoldDB" id="A0A9Q4AKX0"/>
<keyword evidence="4" id="KW-1185">Reference proteome</keyword>
<dbReference type="SUPFAM" id="SSF54427">
    <property type="entry name" value="NTF2-like"/>
    <property type="match status" value="2"/>
</dbReference>
<dbReference type="InterPro" id="IPR050228">
    <property type="entry name" value="Carboxylesterase_BioH"/>
</dbReference>
<feature type="region of interest" description="Disordered" evidence="1">
    <location>
        <begin position="255"/>
        <end position="282"/>
    </location>
</feature>
<reference evidence="3" key="1">
    <citation type="submission" date="2022-06" db="EMBL/GenBank/DDBJ databases">
        <title>Devosia sp. XJ19-45 genome assembly.</title>
        <authorList>
            <person name="Li B."/>
            <person name="Cai M."/>
            <person name="Nie G."/>
            <person name="Li W."/>
        </authorList>
    </citation>
    <scope>NUCLEOTIDE SEQUENCE</scope>
    <source>
        <strain evidence="3">XJ19-45</strain>
    </source>
</reference>
<dbReference type="GO" id="GO:0030638">
    <property type="term" value="P:polyketide metabolic process"/>
    <property type="evidence" value="ECO:0007669"/>
    <property type="project" value="InterPro"/>
</dbReference>
<dbReference type="GO" id="GO:0016787">
    <property type="term" value="F:hydrolase activity"/>
    <property type="evidence" value="ECO:0007669"/>
    <property type="project" value="UniProtKB-KW"/>
</dbReference>
<comment type="caution">
    <text evidence="3">The sequence shown here is derived from an EMBL/GenBank/DDBJ whole genome shotgun (WGS) entry which is preliminary data.</text>
</comment>